<dbReference type="InterPro" id="IPR050595">
    <property type="entry name" value="Bact_response_regulator"/>
</dbReference>
<name>A0A5C1AF03_9BACT</name>
<evidence type="ECO:0000313" key="6">
    <source>
        <dbReference type="Proteomes" id="UP000324974"/>
    </source>
</evidence>
<accession>A0A5C1AF03</accession>
<dbReference type="InterPro" id="IPR011006">
    <property type="entry name" value="CheY-like_superfamily"/>
</dbReference>
<protein>
    <submittedName>
        <fullName evidence="5">Response regulator</fullName>
    </submittedName>
</protein>
<feature type="domain" description="Response regulatory" evidence="4">
    <location>
        <begin position="7"/>
        <end position="123"/>
    </location>
</feature>
<dbReference type="SUPFAM" id="SSF52172">
    <property type="entry name" value="CheY-like"/>
    <property type="match status" value="1"/>
</dbReference>
<dbReference type="PANTHER" id="PTHR44591:SF3">
    <property type="entry name" value="RESPONSE REGULATORY DOMAIN-CONTAINING PROTEIN"/>
    <property type="match status" value="1"/>
</dbReference>
<feature type="modified residue" description="4-aspartylphosphate" evidence="2">
    <location>
        <position position="56"/>
    </location>
</feature>
<evidence type="ECO:0000259" key="4">
    <source>
        <dbReference type="PROSITE" id="PS50110"/>
    </source>
</evidence>
<reference evidence="6" key="1">
    <citation type="submission" date="2019-08" db="EMBL/GenBank/DDBJ databases">
        <title>Limnoglobus roseus gen. nov., sp. nov., a novel freshwater planctomycete with a giant genome from the family Gemmataceae.</title>
        <authorList>
            <person name="Kulichevskaya I.S."/>
            <person name="Naumoff D.G."/>
            <person name="Miroshnikov K."/>
            <person name="Ivanova A."/>
            <person name="Philippov D.A."/>
            <person name="Hakobyan A."/>
            <person name="Rijpstra I.C."/>
            <person name="Sinninghe Damste J.S."/>
            <person name="Liesack W."/>
            <person name="Dedysh S.N."/>
        </authorList>
    </citation>
    <scope>NUCLEOTIDE SEQUENCE [LARGE SCALE GENOMIC DNA]</scope>
    <source>
        <strain evidence="6">PX52</strain>
    </source>
</reference>
<dbReference type="EMBL" id="CP042425">
    <property type="protein sequence ID" value="QEL16803.1"/>
    <property type="molecule type" value="Genomic_DNA"/>
</dbReference>
<dbReference type="Gene3D" id="3.40.50.2300">
    <property type="match status" value="1"/>
</dbReference>
<evidence type="ECO:0000256" key="3">
    <source>
        <dbReference type="SAM" id="MobiDB-lite"/>
    </source>
</evidence>
<dbReference type="Pfam" id="PF00072">
    <property type="entry name" value="Response_reg"/>
    <property type="match status" value="1"/>
</dbReference>
<dbReference type="PROSITE" id="PS50110">
    <property type="entry name" value="RESPONSE_REGULATORY"/>
    <property type="match status" value="1"/>
</dbReference>
<dbReference type="InterPro" id="IPR001789">
    <property type="entry name" value="Sig_transdc_resp-reg_receiver"/>
</dbReference>
<dbReference type="Proteomes" id="UP000324974">
    <property type="component" value="Chromosome"/>
</dbReference>
<dbReference type="PANTHER" id="PTHR44591">
    <property type="entry name" value="STRESS RESPONSE REGULATOR PROTEIN 1"/>
    <property type="match status" value="1"/>
</dbReference>
<dbReference type="OrthoDB" id="342399at2"/>
<dbReference type="SMART" id="SM00448">
    <property type="entry name" value="REC"/>
    <property type="match status" value="1"/>
</dbReference>
<sequence length="152" mass="16570">MDVLRPHVLVVDDSPDAADSMADLCTLWGYDAAPRYSGAAALAAVRVRRPAVVLLDIGMAPMDGFAFTAHFRQLGGCGGTPVVVISGHTSAIHQARGRELGIRHYIFKPAEPVLLRALLEQLIMEPQSMWSRNDDQRRGAQRIPEPVGSRET</sequence>
<dbReference type="KEGG" id="lrs:PX52LOC_03776"/>
<gene>
    <name evidence="5" type="ORF">PX52LOC_03776</name>
</gene>
<keyword evidence="6" id="KW-1185">Reference proteome</keyword>
<organism evidence="5 6">
    <name type="scientific">Limnoglobus roseus</name>
    <dbReference type="NCBI Taxonomy" id="2598579"/>
    <lineage>
        <taxon>Bacteria</taxon>
        <taxon>Pseudomonadati</taxon>
        <taxon>Planctomycetota</taxon>
        <taxon>Planctomycetia</taxon>
        <taxon>Gemmatales</taxon>
        <taxon>Gemmataceae</taxon>
        <taxon>Limnoglobus</taxon>
    </lineage>
</organism>
<dbReference type="AlphaFoldDB" id="A0A5C1AF03"/>
<evidence type="ECO:0000313" key="5">
    <source>
        <dbReference type="EMBL" id="QEL16803.1"/>
    </source>
</evidence>
<evidence type="ECO:0000256" key="2">
    <source>
        <dbReference type="PROSITE-ProRule" id="PRU00169"/>
    </source>
</evidence>
<evidence type="ECO:0000256" key="1">
    <source>
        <dbReference type="ARBA" id="ARBA00022553"/>
    </source>
</evidence>
<feature type="region of interest" description="Disordered" evidence="3">
    <location>
        <begin position="130"/>
        <end position="152"/>
    </location>
</feature>
<keyword evidence="1 2" id="KW-0597">Phosphoprotein</keyword>
<proteinExistence type="predicted"/>
<dbReference type="RefSeq" id="WP_149111485.1">
    <property type="nucleotide sequence ID" value="NZ_CP042425.1"/>
</dbReference>
<dbReference type="GO" id="GO:0000160">
    <property type="term" value="P:phosphorelay signal transduction system"/>
    <property type="evidence" value="ECO:0007669"/>
    <property type="project" value="InterPro"/>
</dbReference>